<sequence>MGLTWHNPNSLLLVDGPELTIQPPTPRHPESAGGTESNHRYRLEDAQTQQLIASYQAGSTVYQLADEFGIERRTVSAILHRHDVPMRRRGLTDDQIDDAERLYQQGWSLARIGNHMDVTADTVRARLLERGVAMRDAQGRPPTETRTEAGESR</sequence>
<accession>A0A9R0UDJ5</accession>
<protein>
    <recommendedName>
        <fullName evidence="4">Helix-turn-helix domain containing protein</fullName>
    </recommendedName>
</protein>
<proteinExistence type="predicted"/>
<dbReference type="Proteomes" id="UP000006138">
    <property type="component" value="Chromosome"/>
</dbReference>
<name>A0A9R0UDJ5_AMYMS</name>
<gene>
    <name evidence="2" type="ordered locus">RAM_42620</name>
</gene>
<evidence type="ECO:0000313" key="3">
    <source>
        <dbReference type="Proteomes" id="UP000006138"/>
    </source>
</evidence>
<evidence type="ECO:0000313" key="2">
    <source>
        <dbReference type="EMBL" id="AEK46991.1"/>
    </source>
</evidence>
<feature type="compositionally biased region" description="Basic and acidic residues" evidence="1">
    <location>
        <begin position="143"/>
        <end position="153"/>
    </location>
</feature>
<dbReference type="RefSeq" id="WP_014467767.1">
    <property type="nucleotide sequence ID" value="NC_017186.1"/>
</dbReference>
<organism evidence="2 3">
    <name type="scientific">Amycolatopsis mediterranei (strain S699)</name>
    <name type="common">Nocardia mediterranei</name>
    <dbReference type="NCBI Taxonomy" id="713604"/>
    <lineage>
        <taxon>Bacteria</taxon>
        <taxon>Bacillati</taxon>
        <taxon>Actinomycetota</taxon>
        <taxon>Actinomycetes</taxon>
        <taxon>Pseudonocardiales</taxon>
        <taxon>Pseudonocardiaceae</taxon>
        <taxon>Amycolatopsis</taxon>
    </lineage>
</organism>
<feature type="region of interest" description="Disordered" evidence="1">
    <location>
        <begin position="132"/>
        <end position="153"/>
    </location>
</feature>
<dbReference type="InterPro" id="IPR009057">
    <property type="entry name" value="Homeodomain-like_sf"/>
</dbReference>
<dbReference type="SUPFAM" id="SSF46689">
    <property type="entry name" value="Homeodomain-like"/>
    <property type="match status" value="1"/>
</dbReference>
<dbReference type="AlphaFoldDB" id="A0A9R0UDJ5"/>
<evidence type="ECO:0000256" key="1">
    <source>
        <dbReference type="SAM" id="MobiDB-lite"/>
    </source>
</evidence>
<reference evidence="2 3" key="1">
    <citation type="journal article" date="2011" name="J. Bacteriol.">
        <title>Whole genome sequence of the rifamycin B-producing strain Amycolatopsis mediterranei S699.</title>
        <authorList>
            <person name="Verma M."/>
            <person name="Kaur J."/>
            <person name="Kumar M."/>
            <person name="Kumari K."/>
            <person name="Saxena A."/>
            <person name="Anand S."/>
            <person name="Nigam A."/>
            <person name="Ravi V."/>
            <person name="Raghuvanshi S."/>
            <person name="Khurana P."/>
            <person name="Tyagi A.K."/>
            <person name="Khurana J.P."/>
            <person name="Lal R."/>
        </authorList>
    </citation>
    <scope>NUCLEOTIDE SEQUENCE [LARGE SCALE GENOMIC DNA]</scope>
    <source>
        <strain evidence="2 3">S699</strain>
    </source>
</reference>
<dbReference type="KEGG" id="amn:RAM_42620"/>
<dbReference type="EMBL" id="CP002896">
    <property type="protein sequence ID" value="AEK46991.1"/>
    <property type="molecule type" value="Genomic_DNA"/>
</dbReference>
<keyword evidence="3" id="KW-1185">Reference proteome</keyword>
<feature type="region of interest" description="Disordered" evidence="1">
    <location>
        <begin position="14"/>
        <end position="38"/>
    </location>
</feature>
<dbReference type="GeneID" id="92875911"/>
<dbReference type="Gene3D" id="1.10.10.60">
    <property type="entry name" value="Homeodomain-like"/>
    <property type="match status" value="2"/>
</dbReference>
<evidence type="ECO:0008006" key="4">
    <source>
        <dbReference type="Google" id="ProtNLM"/>
    </source>
</evidence>